<evidence type="ECO:0000313" key="2">
    <source>
        <dbReference type="Proteomes" id="UP001500067"/>
    </source>
</evidence>
<dbReference type="Proteomes" id="UP001500067">
    <property type="component" value="Unassembled WGS sequence"/>
</dbReference>
<name>A0ABP8NGT1_9BACT</name>
<keyword evidence="2" id="KW-1185">Reference proteome</keyword>
<reference evidence="2" key="1">
    <citation type="journal article" date="2019" name="Int. J. Syst. Evol. Microbiol.">
        <title>The Global Catalogue of Microorganisms (GCM) 10K type strain sequencing project: providing services to taxonomists for standard genome sequencing and annotation.</title>
        <authorList>
            <consortium name="The Broad Institute Genomics Platform"/>
            <consortium name="The Broad Institute Genome Sequencing Center for Infectious Disease"/>
            <person name="Wu L."/>
            <person name="Ma J."/>
        </authorList>
    </citation>
    <scope>NUCLEOTIDE SEQUENCE [LARGE SCALE GENOMIC DNA]</scope>
    <source>
        <strain evidence="2">JCM 32105</strain>
    </source>
</reference>
<gene>
    <name evidence="1" type="ORF">GCM10023093_16890</name>
</gene>
<evidence type="ECO:0008006" key="3">
    <source>
        <dbReference type="Google" id="ProtNLM"/>
    </source>
</evidence>
<protein>
    <recommendedName>
        <fullName evidence="3">DUF1320 domain-containing protein</fullName>
    </recommendedName>
</protein>
<organism evidence="1 2">
    <name type="scientific">Nemorincola caseinilytica</name>
    <dbReference type="NCBI Taxonomy" id="2054315"/>
    <lineage>
        <taxon>Bacteria</taxon>
        <taxon>Pseudomonadati</taxon>
        <taxon>Bacteroidota</taxon>
        <taxon>Chitinophagia</taxon>
        <taxon>Chitinophagales</taxon>
        <taxon>Chitinophagaceae</taxon>
        <taxon>Nemorincola</taxon>
    </lineage>
</organism>
<accession>A0ABP8NGT1</accession>
<proteinExistence type="predicted"/>
<dbReference type="RefSeq" id="WP_345081523.1">
    <property type="nucleotide sequence ID" value="NZ_BAABFA010000010.1"/>
</dbReference>
<evidence type="ECO:0000313" key="1">
    <source>
        <dbReference type="EMBL" id="GAA4465175.1"/>
    </source>
</evidence>
<dbReference type="EMBL" id="BAABFA010000010">
    <property type="protein sequence ID" value="GAA4465175.1"/>
    <property type="molecule type" value="Genomic_DNA"/>
</dbReference>
<sequence>MLLSVRDLYYRIFEENITEITREDENIALAAIVAAESEARMYLSRYDTTALFGPEGGEPSFRDPLLMSICLDIAIWKLVQVGRPAINYQMARDAYDIAVRQLRDIQQLRADPAGWPYRDTTGQTAPQGSTVSAAYNAKRENDF</sequence>
<comment type="caution">
    <text evidence="1">The sequence shown here is derived from an EMBL/GenBank/DDBJ whole genome shotgun (WGS) entry which is preliminary data.</text>
</comment>